<keyword evidence="2" id="KW-1185">Reference proteome</keyword>
<reference evidence="2" key="1">
    <citation type="journal article" date="2022" name="Mol. Ecol. Resour.">
        <title>The genomes of chicory, endive, great burdock and yacon provide insights into Asteraceae palaeo-polyploidization history and plant inulin production.</title>
        <authorList>
            <person name="Fan W."/>
            <person name="Wang S."/>
            <person name="Wang H."/>
            <person name="Wang A."/>
            <person name="Jiang F."/>
            <person name="Liu H."/>
            <person name="Zhao H."/>
            <person name="Xu D."/>
            <person name="Zhang Y."/>
        </authorList>
    </citation>
    <scope>NUCLEOTIDE SEQUENCE [LARGE SCALE GENOMIC DNA]</scope>
    <source>
        <strain evidence="2">cv. Yunnan</strain>
    </source>
</reference>
<accession>A0ACB9JZ22</accession>
<reference evidence="1 2" key="2">
    <citation type="journal article" date="2022" name="Mol. Ecol. Resour.">
        <title>The genomes of chicory, endive, great burdock and yacon provide insights into Asteraceae paleo-polyploidization history and plant inulin production.</title>
        <authorList>
            <person name="Fan W."/>
            <person name="Wang S."/>
            <person name="Wang H."/>
            <person name="Wang A."/>
            <person name="Jiang F."/>
            <person name="Liu H."/>
            <person name="Zhao H."/>
            <person name="Xu D."/>
            <person name="Zhang Y."/>
        </authorList>
    </citation>
    <scope>NUCLEOTIDE SEQUENCE [LARGE SCALE GENOMIC DNA]</scope>
    <source>
        <strain evidence="2">cv. Yunnan</strain>
        <tissue evidence="1">Leaves</tissue>
    </source>
</reference>
<dbReference type="EMBL" id="CM042019">
    <property type="protein sequence ID" value="KAI3825220.1"/>
    <property type="molecule type" value="Genomic_DNA"/>
</dbReference>
<evidence type="ECO:0000313" key="2">
    <source>
        <dbReference type="Proteomes" id="UP001056120"/>
    </source>
</evidence>
<dbReference type="Proteomes" id="UP001056120">
    <property type="component" value="Linkage Group LG02"/>
</dbReference>
<protein>
    <submittedName>
        <fullName evidence="1">Uncharacterized protein</fullName>
    </submittedName>
</protein>
<comment type="caution">
    <text evidence="1">The sequence shown here is derived from an EMBL/GenBank/DDBJ whole genome shotgun (WGS) entry which is preliminary data.</text>
</comment>
<sequence length="250" mass="27890">MDATQNLSRQCTTSCHWLSSASPPNPSSSSSSPNHPYIVGLYLSHHMCRGIEDHDDDDGDDGDAGESGASRVNKQQVQDAAINDEAVQVRETHVDNVKVESQVSPMTAERDEPDNVNEIVNKDIEDEVIIEREQVRMETEVTTVEATTIDITKKRKEPEKDAPSRPTPSKGEGMEVSERQDKDQEVKEKENEEEEDEEVVVTGEKKEDDKPSDDDDTSSGGLGNVEENLNDSESDDDKPSDKDYTKYEYK</sequence>
<proteinExistence type="predicted"/>
<gene>
    <name evidence="1" type="ORF">L1987_06698</name>
</gene>
<name>A0ACB9JZ22_9ASTR</name>
<organism evidence="1 2">
    <name type="scientific">Smallanthus sonchifolius</name>
    <dbReference type="NCBI Taxonomy" id="185202"/>
    <lineage>
        <taxon>Eukaryota</taxon>
        <taxon>Viridiplantae</taxon>
        <taxon>Streptophyta</taxon>
        <taxon>Embryophyta</taxon>
        <taxon>Tracheophyta</taxon>
        <taxon>Spermatophyta</taxon>
        <taxon>Magnoliopsida</taxon>
        <taxon>eudicotyledons</taxon>
        <taxon>Gunneridae</taxon>
        <taxon>Pentapetalae</taxon>
        <taxon>asterids</taxon>
        <taxon>campanulids</taxon>
        <taxon>Asterales</taxon>
        <taxon>Asteraceae</taxon>
        <taxon>Asteroideae</taxon>
        <taxon>Heliantheae alliance</taxon>
        <taxon>Millerieae</taxon>
        <taxon>Smallanthus</taxon>
    </lineage>
</organism>
<evidence type="ECO:0000313" key="1">
    <source>
        <dbReference type="EMBL" id="KAI3825220.1"/>
    </source>
</evidence>